<reference evidence="2" key="1">
    <citation type="submission" date="2022-11" db="UniProtKB">
        <authorList>
            <consortium name="WormBaseParasite"/>
        </authorList>
    </citation>
    <scope>IDENTIFICATION</scope>
</reference>
<organism evidence="1 2">
    <name type="scientific">Acrobeloides nanus</name>
    <dbReference type="NCBI Taxonomy" id="290746"/>
    <lineage>
        <taxon>Eukaryota</taxon>
        <taxon>Metazoa</taxon>
        <taxon>Ecdysozoa</taxon>
        <taxon>Nematoda</taxon>
        <taxon>Chromadorea</taxon>
        <taxon>Rhabditida</taxon>
        <taxon>Tylenchina</taxon>
        <taxon>Cephalobomorpha</taxon>
        <taxon>Cephaloboidea</taxon>
        <taxon>Cephalobidae</taxon>
        <taxon>Acrobeloides</taxon>
    </lineage>
</organism>
<dbReference type="Proteomes" id="UP000887540">
    <property type="component" value="Unplaced"/>
</dbReference>
<keyword evidence="1" id="KW-1185">Reference proteome</keyword>
<evidence type="ECO:0000313" key="1">
    <source>
        <dbReference type="Proteomes" id="UP000887540"/>
    </source>
</evidence>
<evidence type="ECO:0000313" key="2">
    <source>
        <dbReference type="WBParaSite" id="ACRNAN_scaffold3472.g22877.t1"/>
    </source>
</evidence>
<proteinExistence type="predicted"/>
<dbReference type="WBParaSite" id="ACRNAN_scaffold3472.g22877.t1">
    <property type="protein sequence ID" value="ACRNAN_scaffold3472.g22877.t1"/>
    <property type="gene ID" value="ACRNAN_scaffold3472.g22877"/>
</dbReference>
<sequence length="214" mass="24192">MAARKLKIYETCMASKNKQFGRKAILDSHVYCFNRGYGTLDGCRCQWICSHKGCNVTLLADSDGNIKKEPRDHLHYPPDAASREANIQVGKLKKNAKETAAKTSEVVDEVRNNVSIAILGRMPSKQSLLQQVQRSRKEELNAPANPTNFVNLVIPHKFSVHQKRDSMGGAELVEERFLQSEIPVADKKILIFARQKFMNLLEDTVDWLIKIIKG</sequence>
<protein>
    <submittedName>
        <fullName evidence="2">FLYWCH-type domain-containing protein</fullName>
    </submittedName>
</protein>
<dbReference type="AlphaFoldDB" id="A0A914DSF4"/>
<accession>A0A914DSF4</accession>
<name>A0A914DSF4_9BILA</name>